<keyword evidence="4" id="KW-1185">Reference proteome</keyword>
<keyword evidence="2" id="KW-0067">ATP-binding</keyword>
<accession>A0A4R4MMQ4</accession>
<feature type="non-terminal residue" evidence="3">
    <location>
        <position position="1"/>
    </location>
</feature>
<reference evidence="3 4" key="1">
    <citation type="submission" date="2019-02" db="EMBL/GenBank/DDBJ databases">
        <title>Draft genome sequences of novel Actinobacteria.</title>
        <authorList>
            <person name="Sahin N."/>
            <person name="Ay H."/>
            <person name="Saygin H."/>
        </authorList>
    </citation>
    <scope>NUCLEOTIDE SEQUENCE [LARGE SCALE GENOMIC DNA]</scope>
    <source>
        <strain evidence="3 4">KC201</strain>
    </source>
</reference>
<dbReference type="EMBL" id="SMJZ01000324">
    <property type="protein sequence ID" value="TDB95236.1"/>
    <property type="molecule type" value="Genomic_DNA"/>
</dbReference>
<comment type="caution">
    <text evidence="3">The sequence shown here is derived from an EMBL/GenBank/DDBJ whole genome shotgun (WGS) entry which is preliminary data.</text>
</comment>
<proteinExistence type="predicted"/>
<dbReference type="Gene3D" id="3.40.50.300">
    <property type="entry name" value="P-loop containing nucleotide triphosphate hydrolases"/>
    <property type="match status" value="1"/>
</dbReference>
<evidence type="ECO:0008006" key="5">
    <source>
        <dbReference type="Google" id="ProtNLM"/>
    </source>
</evidence>
<dbReference type="PANTHER" id="PTHR43790">
    <property type="entry name" value="CARBOHYDRATE TRANSPORT ATP-BINDING PROTEIN MG119-RELATED"/>
    <property type="match status" value="1"/>
</dbReference>
<dbReference type="InterPro" id="IPR027417">
    <property type="entry name" value="P-loop_NTPase"/>
</dbReference>
<evidence type="ECO:0000313" key="3">
    <source>
        <dbReference type="EMBL" id="TDB95236.1"/>
    </source>
</evidence>
<organism evidence="3 4">
    <name type="scientific">Nonomuraea longispora</name>
    <dbReference type="NCBI Taxonomy" id="1848320"/>
    <lineage>
        <taxon>Bacteria</taxon>
        <taxon>Bacillati</taxon>
        <taxon>Actinomycetota</taxon>
        <taxon>Actinomycetes</taxon>
        <taxon>Streptosporangiales</taxon>
        <taxon>Streptosporangiaceae</taxon>
        <taxon>Nonomuraea</taxon>
    </lineage>
</organism>
<dbReference type="Proteomes" id="UP000295157">
    <property type="component" value="Unassembled WGS sequence"/>
</dbReference>
<evidence type="ECO:0000313" key="4">
    <source>
        <dbReference type="Proteomes" id="UP000295157"/>
    </source>
</evidence>
<dbReference type="PANTHER" id="PTHR43790:SF8">
    <property type="entry name" value="SUGAR ABC TRANSPORTER ATP-BINDING PROTEIN"/>
    <property type="match status" value="1"/>
</dbReference>
<evidence type="ECO:0000256" key="2">
    <source>
        <dbReference type="ARBA" id="ARBA00022840"/>
    </source>
</evidence>
<dbReference type="AlphaFoldDB" id="A0A4R4MMQ4"/>
<dbReference type="SUPFAM" id="SSF52540">
    <property type="entry name" value="P-loop containing nucleoside triphosphate hydrolases"/>
    <property type="match status" value="1"/>
</dbReference>
<dbReference type="InterPro" id="IPR050107">
    <property type="entry name" value="ABC_carbohydrate_import_ATPase"/>
</dbReference>
<evidence type="ECO:0000256" key="1">
    <source>
        <dbReference type="ARBA" id="ARBA00022741"/>
    </source>
</evidence>
<dbReference type="GO" id="GO:0005524">
    <property type="term" value="F:ATP binding"/>
    <property type="evidence" value="ECO:0007669"/>
    <property type="project" value="UniProtKB-KW"/>
</dbReference>
<name>A0A4R4MMQ4_9ACTN</name>
<protein>
    <recommendedName>
        <fullName evidence="5">Sugar ABC transporter ATP-binding protein</fullName>
    </recommendedName>
</protein>
<gene>
    <name evidence="3" type="ORF">E1267_42080</name>
</gene>
<keyword evidence="1" id="KW-0547">Nucleotide-binding</keyword>
<sequence>GWARRAVFMDEPTAALGVVQTRRVLDLIRNVRDSGVAVVLISHNMQDVMAVSDRVEVLRLGRRVARLDTARVSMEDLVGAMTGALEQDEPDLGAAAVEEDER</sequence>